<gene>
    <name evidence="6" type="primary">CSON000083</name>
</gene>
<name>A0A336K3I7_CULSO</name>
<evidence type="ECO:0000313" key="6">
    <source>
        <dbReference type="EMBL" id="SSW99554.1"/>
    </source>
</evidence>
<keyword evidence="2" id="KW-0732">Signal</keyword>
<evidence type="ECO:0000259" key="5">
    <source>
        <dbReference type="PROSITE" id="PS50263"/>
    </source>
</evidence>
<dbReference type="InterPro" id="IPR040154">
    <property type="entry name" value="Biotinidase/VNN"/>
</dbReference>
<dbReference type="GO" id="GO:0016811">
    <property type="term" value="F:hydrolase activity, acting on carbon-nitrogen (but not peptide) bonds, in linear amides"/>
    <property type="evidence" value="ECO:0007669"/>
    <property type="project" value="InterPro"/>
</dbReference>
<evidence type="ECO:0000313" key="7">
    <source>
        <dbReference type="EMBL" id="SSX19934.1"/>
    </source>
</evidence>
<dbReference type="Pfam" id="PF00795">
    <property type="entry name" value="CN_hydrolase"/>
    <property type="match status" value="1"/>
</dbReference>
<dbReference type="Pfam" id="PF19018">
    <property type="entry name" value="Vanin_C"/>
    <property type="match status" value="1"/>
</dbReference>
<dbReference type="PANTHER" id="PTHR10609">
    <property type="entry name" value="BIOTINIDASE-RELATED"/>
    <property type="match status" value="1"/>
</dbReference>
<organism evidence="6">
    <name type="scientific">Culicoides sonorensis</name>
    <name type="common">Biting midge</name>
    <dbReference type="NCBI Taxonomy" id="179676"/>
    <lineage>
        <taxon>Eukaryota</taxon>
        <taxon>Metazoa</taxon>
        <taxon>Ecdysozoa</taxon>
        <taxon>Arthropoda</taxon>
        <taxon>Hexapoda</taxon>
        <taxon>Insecta</taxon>
        <taxon>Pterygota</taxon>
        <taxon>Neoptera</taxon>
        <taxon>Endopterygota</taxon>
        <taxon>Diptera</taxon>
        <taxon>Nematocera</taxon>
        <taxon>Chironomoidea</taxon>
        <taxon>Ceratopogonidae</taxon>
        <taxon>Ceratopogoninae</taxon>
        <taxon>Culicoides</taxon>
        <taxon>Monoculicoides</taxon>
    </lineage>
</organism>
<dbReference type="VEuPathDB" id="VectorBase:CSON000083"/>
<dbReference type="Gene3D" id="3.60.110.10">
    <property type="entry name" value="Carbon-nitrogen hydrolase"/>
    <property type="match status" value="2"/>
</dbReference>
<sequence>MDLKNMKEKCGGYCGLKTEIYQEISNRYFTIKIYLSRDHPTIKIKSFCTNIVFKMIFLKFSLVIYCSLISKSIQLSTPESPTYTAAVVEYHKITSPEDPEQQVSDNYFEYQRIISSQEVRQADIIIFPESTLNTIDTAVYVPDVDDLITPCDNSTYLGLIQTISCAARIRSKYIVINLKEKSDCPDKQQIEFNDPRPCDHPNKTNVYNTNVVFDRTGRLSTPESPTYTAAVVEYHKITSPEDPDQQVSDNYFEYQRIISSQEVRQADIIIFPESTLNTIDTAVYVPDVDDLITPCDNSTYLGLIQTISCAARIRSKYIVINLKEKSDCPDKQQIEYNDPRPCDHPNKTNVYNTNVVFDRTGRVIAKYRKFNLFGEKGTLKPYKYDVVTFNTDFNVTFGMFICFDLMFEHPPMDLVRKGVKDIIFTANWFSEIPFLSAVQIQQSWAYKNNVNLLAAGANLPSIGSTGSGIYHGRFGPLTAVMNPDNQTKILVAEVPKFIGNVSASLPVAVPIVPNTPSAMLNLYLKRDQIDKYVSELIVIPEEFSGNSTSLYFDADVCDGDFCCDFDFNVTVLPTNPGSLYYNYRFAAYSGWRTFDGFADGAVRVCAVLACTDESLQSCGRRFGSNVQVEDKIIFDYIKVETVYEERAKVLTMPNSLDTSLLPLNPREFTYNEIWEIDGDEESQKLVTLELTSPRQNLLTFAIYARDFEPKDEKTPGNGNSVRSTLMMILFAVLGLYFTCL</sequence>
<dbReference type="InterPro" id="IPR003010">
    <property type="entry name" value="C-N_Hydrolase"/>
</dbReference>
<feature type="domain" description="CN hydrolase" evidence="5">
    <location>
        <begin position="227"/>
        <end position="496"/>
    </location>
</feature>
<dbReference type="InterPro" id="IPR012101">
    <property type="entry name" value="Biotinidase-like_euk"/>
</dbReference>
<reference evidence="6" key="1">
    <citation type="submission" date="2018-04" db="EMBL/GenBank/DDBJ databases">
        <authorList>
            <person name="Go L.Y."/>
            <person name="Mitchell J.A."/>
        </authorList>
    </citation>
    <scope>NUCLEOTIDE SEQUENCE</scope>
    <source>
        <tissue evidence="6">Whole organism</tissue>
    </source>
</reference>
<dbReference type="AlphaFoldDB" id="A0A336K3I7"/>
<dbReference type="OMA" id="HLWRHEY"/>
<dbReference type="PANTHER" id="PTHR10609:SF14">
    <property type="entry name" value="BIOTINIDASE"/>
    <property type="match status" value="1"/>
</dbReference>
<reference evidence="7" key="2">
    <citation type="submission" date="2018-07" db="EMBL/GenBank/DDBJ databases">
        <authorList>
            <person name="Quirk P.G."/>
            <person name="Krulwich T.A."/>
        </authorList>
    </citation>
    <scope>NUCLEOTIDE SEQUENCE</scope>
</reference>
<accession>A0A336K3I7</accession>
<keyword evidence="4" id="KW-0325">Glycoprotein</keyword>
<comment type="similarity">
    <text evidence="1">Belongs to the carbon-nitrogen hydrolase superfamily. BTD/VNN family.</text>
</comment>
<dbReference type="SUPFAM" id="SSF56317">
    <property type="entry name" value="Carbon-nitrogen hydrolase"/>
    <property type="match status" value="2"/>
</dbReference>
<dbReference type="InterPro" id="IPR036526">
    <property type="entry name" value="C-N_Hydrolase_sf"/>
</dbReference>
<dbReference type="InterPro" id="IPR043957">
    <property type="entry name" value="Vanin_C"/>
</dbReference>
<evidence type="ECO:0000256" key="3">
    <source>
        <dbReference type="ARBA" id="ARBA00022801"/>
    </source>
</evidence>
<keyword evidence="3" id="KW-0378">Hydrolase</keyword>
<evidence type="ECO:0000256" key="1">
    <source>
        <dbReference type="ARBA" id="ARBA00008225"/>
    </source>
</evidence>
<evidence type="ECO:0000256" key="4">
    <source>
        <dbReference type="ARBA" id="ARBA00023180"/>
    </source>
</evidence>
<dbReference type="EMBL" id="UFQT01000100">
    <property type="protein sequence ID" value="SSX19934.1"/>
    <property type="molecule type" value="Genomic_DNA"/>
</dbReference>
<protein>
    <submittedName>
        <fullName evidence="6">CSON000083 protein</fullName>
    </submittedName>
</protein>
<dbReference type="PROSITE" id="PS50263">
    <property type="entry name" value="CN_HYDROLASE"/>
    <property type="match status" value="1"/>
</dbReference>
<dbReference type="CDD" id="cd07567">
    <property type="entry name" value="biotinidase_like"/>
    <property type="match status" value="1"/>
</dbReference>
<evidence type="ECO:0000256" key="2">
    <source>
        <dbReference type="ARBA" id="ARBA00022729"/>
    </source>
</evidence>
<proteinExistence type="inferred from homology"/>
<dbReference type="EMBL" id="UFQS01000100">
    <property type="protein sequence ID" value="SSW99554.1"/>
    <property type="molecule type" value="Genomic_DNA"/>
</dbReference>